<feature type="region of interest" description="Disordered" evidence="1">
    <location>
        <begin position="233"/>
        <end position="257"/>
    </location>
</feature>
<evidence type="ECO:0000313" key="2">
    <source>
        <dbReference type="EMBL" id="EPQ60423.1"/>
    </source>
</evidence>
<gene>
    <name evidence="2" type="ORF">GLOTRDRAFT_135110</name>
</gene>
<dbReference type="HOGENOM" id="CLU_829128_0_0_1"/>
<dbReference type="PANTHER" id="PTHR13608">
    <property type="entry name" value="ARMADILLO-LIKE HELICAL DOMAIN-CONTAINING PROTEIN 3"/>
    <property type="match status" value="1"/>
</dbReference>
<dbReference type="eggNOG" id="KOG4654">
    <property type="taxonomic scope" value="Eukaryota"/>
</dbReference>
<organism evidence="2 3">
    <name type="scientific">Gloeophyllum trabeum (strain ATCC 11539 / FP-39264 / Madison 617)</name>
    <name type="common">Brown rot fungus</name>
    <dbReference type="NCBI Taxonomy" id="670483"/>
    <lineage>
        <taxon>Eukaryota</taxon>
        <taxon>Fungi</taxon>
        <taxon>Dikarya</taxon>
        <taxon>Basidiomycota</taxon>
        <taxon>Agaricomycotina</taxon>
        <taxon>Agaricomycetes</taxon>
        <taxon>Gloeophyllales</taxon>
        <taxon>Gloeophyllaceae</taxon>
        <taxon>Gloeophyllum</taxon>
    </lineage>
</organism>
<keyword evidence="3" id="KW-1185">Reference proteome</keyword>
<evidence type="ECO:0000313" key="3">
    <source>
        <dbReference type="Proteomes" id="UP000030669"/>
    </source>
</evidence>
<dbReference type="OrthoDB" id="3258434at2759"/>
<reference evidence="2 3" key="1">
    <citation type="journal article" date="2012" name="Science">
        <title>The Paleozoic origin of enzymatic lignin decomposition reconstructed from 31 fungal genomes.</title>
        <authorList>
            <person name="Floudas D."/>
            <person name="Binder M."/>
            <person name="Riley R."/>
            <person name="Barry K."/>
            <person name="Blanchette R.A."/>
            <person name="Henrissat B."/>
            <person name="Martinez A.T."/>
            <person name="Otillar R."/>
            <person name="Spatafora J.W."/>
            <person name="Yadav J.S."/>
            <person name="Aerts A."/>
            <person name="Benoit I."/>
            <person name="Boyd A."/>
            <person name="Carlson A."/>
            <person name="Copeland A."/>
            <person name="Coutinho P.M."/>
            <person name="de Vries R.P."/>
            <person name="Ferreira P."/>
            <person name="Findley K."/>
            <person name="Foster B."/>
            <person name="Gaskell J."/>
            <person name="Glotzer D."/>
            <person name="Gorecki P."/>
            <person name="Heitman J."/>
            <person name="Hesse C."/>
            <person name="Hori C."/>
            <person name="Igarashi K."/>
            <person name="Jurgens J.A."/>
            <person name="Kallen N."/>
            <person name="Kersten P."/>
            <person name="Kohler A."/>
            <person name="Kuees U."/>
            <person name="Kumar T.K.A."/>
            <person name="Kuo A."/>
            <person name="LaButti K."/>
            <person name="Larrondo L.F."/>
            <person name="Lindquist E."/>
            <person name="Ling A."/>
            <person name="Lombard V."/>
            <person name="Lucas S."/>
            <person name="Lundell T."/>
            <person name="Martin R."/>
            <person name="McLaughlin D.J."/>
            <person name="Morgenstern I."/>
            <person name="Morin E."/>
            <person name="Murat C."/>
            <person name="Nagy L.G."/>
            <person name="Nolan M."/>
            <person name="Ohm R.A."/>
            <person name="Patyshakuliyeva A."/>
            <person name="Rokas A."/>
            <person name="Ruiz-Duenas F.J."/>
            <person name="Sabat G."/>
            <person name="Salamov A."/>
            <person name="Samejima M."/>
            <person name="Schmutz J."/>
            <person name="Slot J.C."/>
            <person name="St John F."/>
            <person name="Stenlid J."/>
            <person name="Sun H."/>
            <person name="Sun S."/>
            <person name="Syed K."/>
            <person name="Tsang A."/>
            <person name="Wiebenga A."/>
            <person name="Young D."/>
            <person name="Pisabarro A."/>
            <person name="Eastwood D.C."/>
            <person name="Martin F."/>
            <person name="Cullen D."/>
            <person name="Grigoriev I.V."/>
            <person name="Hibbett D.S."/>
        </authorList>
    </citation>
    <scope>NUCLEOTIDE SEQUENCE [LARGE SCALE GENOMIC DNA]</scope>
    <source>
        <strain evidence="2 3">ATCC 11539</strain>
    </source>
</reference>
<dbReference type="InterPro" id="IPR039868">
    <property type="entry name" value="ARMD3-like"/>
</dbReference>
<evidence type="ECO:0000256" key="1">
    <source>
        <dbReference type="SAM" id="MobiDB-lite"/>
    </source>
</evidence>
<dbReference type="RefSeq" id="XP_007860836.1">
    <property type="nucleotide sequence ID" value="XM_007862645.1"/>
</dbReference>
<protein>
    <submittedName>
        <fullName evidence="2">Uncharacterized protein</fullName>
    </submittedName>
</protein>
<proteinExistence type="predicted"/>
<dbReference type="EMBL" id="KB469296">
    <property type="protein sequence ID" value="EPQ60423.1"/>
    <property type="molecule type" value="Genomic_DNA"/>
</dbReference>
<dbReference type="GO" id="GO:0005829">
    <property type="term" value="C:cytosol"/>
    <property type="evidence" value="ECO:0007669"/>
    <property type="project" value="TreeGrafter"/>
</dbReference>
<accession>S7QLV0</accession>
<dbReference type="GeneID" id="19303253"/>
<dbReference type="PANTHER" id="PTHR13608:SF3">
    <property type="entry name" value="ARMADILLO-LIKE HELICAL DOMAIN-CONTAINING PROTEIN 3"/>
    <property type="match status" value="1"/>
</dbReference>
<dbReference type="AlphaFoldDB" id="S7QLV0"/>
<name>S7QLV0_GLOTA</name>
<dbReference type="KEGG" id="gtr:GLOTRDRAFT_135110"/>
<dbReference type="Proteomes" id="UP000030669">
    <property type="component" value="Unassembled WGS sequence"/>
</dbReference>
<sequence length="335" mass="37304">MEVFAGGVHASDQFFMDMVELIRELLSDEAAPVSIRHQTLQLGVIFMCGVGQLSPGAYFLRRDLFPSICDFVKHRNTRQYAFEAALFLCLLANFHRSDSAKLNPYVHHIHETVDVDAMRTISIACKFAVVTSVKAYWSISDDSEPTFMSAVGTLVTSLRPDRAFSSKPVDPPRELFKDQPIEATLALLPVYEFLHSNQVFASLLLEELHMPSEKATSPTYELVRSISTLKKQNVQPDTASASRPMHGRHRQSSGSEEAYDPLAHVLRTVAFYEEKVHSANARSAKEAMRILAKHVDSEGVLGSQDAGQFAEPWIRNEDLSGFAKYAAIDGLSLMP</sequence>